<evidence type="ECO:0000313" key="1">
    <source>
        <dbReference type="EMBL" id="JAP90449.1"/>
    </source>
</evidence>
<organism evidence="1">
    <name type="scientific">Trepomonas sp. PC1</name>
    <dbReference type="NCBI Taxonomy" id="1076344"/>
    <lineage>
        <taxon>Eukaryota</taxon>
        <taxon>Metamonada</taxon>
        <taxon>Diplomonadida</taxon>
        <taxon>Hexamitidae</taxon>
        <taxon>Hexamitinae</taxon>
        <taxon>Trepomonas</taxon>
    </lineage>
</organism>
<accession>A0A146K4M9</accession>
<dbReference type="AlphaFoldDB" id="A0A146K4M9"/>
<reference evidence="1" key="1">
    <citation type="submission" date="2015-07" db="EMBL/GenBank/DDBJ databases">
        <title>Adaptation to a free-living lifestyle via gene acquisitions in the diplomonad Trepomonas sp. PC1.</title>
        <authorList>
            <person name="Xu F."/>
            <person name="Jerlstrom-Hultqvist J."/>
            <person name="Kolisko M."/>
            <person name="Simpson A.G.B."/>
            <person name="Roger A.J."/>
            <person name="Svard S.G."/>
            <person name="Andersson J.O."/>
        </authorList>
    </citation>
    <scope>NUCLEOTIDE SEQUENCE</scope>
    <source>
        <strain evidence="1">PC1</strain>
    </source>
</reference>
<dbReference type="EMBL" id="GDID01006157">
    <property type="protein sequence ID" value="JAP90449.1"/>
    <property type="molecule type" value="Transcribed_RNA"/>
</dbReference>
<protein>
    <submittedName>
        <fullName evidence="1">Uncharacterized protein</fullName>
    </submittedName>
</protein>
<proteinExistence type="predicted"/>
<dbReference type="SUPFAM" id="SSF82185">
    <property type="entry name" value="Histone H3 K4-specific methyltransferase SET7/9 N-terminal domain"/>
    <property type="match status" value="1"/>
</dbReference>
<sequence length="376" mass="44036">MSICLSNNIIIMSIIQNLIQLNHFEMNEWALFNQTINDFSFSLTKIAKNIQFGRKMNGTKSYKIDSSKLKLTGKLINGQPDGPCTIQDYHTSNWKIRTKIQSGCFHDNEFEYECKKYLVKGVVQFGVPEGLWSFAHKVLAPFKYEGSFQNGKMVGVWKVYLMNGQVVEAKTLNLTSDPFLLSTRGSIMRHDFPVSVQLNISEEQLQQFKMNYMFNGDFVDGLADGENIIKQSYDRKKLVQVEHFCKGWYHGPFFFHLQEFDSNKVKCLDQSEQGEYCFGNKIGLWKNKYVTESVVSVLNKFYVHNSYFSVYIEDGITFQQCKNVQYEYMQSNWTHCKDKEELKILIKLLKSFQFDVQFRKTKELQKLLKQRMLLLK</sequence>
<name>A0A146K4M9_9EUKA</name>
<gene>
    <name evidence="1" type="ORF">TPC1_30056</name>
</gene>